<dbReference type="InterPro" id="IPR003743">
    <property type="entry name" value="Zf-RING_7"/>
</dbReference>
<name>A0A9W6SG92_9ACTN</name>
<proteinExistence type="predicted"/>
<keyword evidence="5" id="KW-1185">Reference proteome</keyword>
<dbReference type="Pfam" id="PF24481">
    <property type="entry name" value="CT398_CC"/>
    <property type="match status" value="1"/>
</dbReference>
<dbReference type="InterPro" id="IPR052376">
    <property type="entry name" value="Oxidative_Scav/Glycosyltrans"/>
</dbReference>
<sequence length="244" mass="27668">MKADPKDQRRLLDLQLTDTTLNQLDHRRRNLPEHAVIKRLEEEARIVGDEKAQAEAAVGDIDRDIARQEREIEQVRQRSARDQQRLDSGQGTAKDLTNLQHELGSLARRQAELEDVELELMEKREVAQAAVVAHARQLGEITAILQTAVARRDEALGEIQTEEVLSRAARERQAADIPEALLKLYEKIRVNSPTAAAQLQGRRCGACRIEVSAGDYERVRTSAPDEVLRCEECRAIMVREDTRR</sequence>
<feature type="domain" description="C4-type zinc ribbon" evidence="2">
    <location>
        <begin position="203"/>
        <end position="237"/>
    </location>
</feature>
<dbReference type="AlphaFoldDB" id="A0A9W6SG92"/>
<evidence type="ECO:0000256" key="1">
    <source>
        <dbReference type="SAM" id="MobiDB-lite"/>
    </source>
</evidence>
<protein>
    <recommendedName>
        <fullName evidence="6">C4-type zinc ribbon domain-containing protein</fullName>
    </recommendedName>
</protein>
<accession>A0A9W6SG92</accession>
<evidence type="ECO:0000259" key="3">
    <source>
        <dbReference type="Pfam" id="PF24481"/>
    </source>
</evidence>
<dbReference type="PANTHER" id="PTHR39082">
    <property type="entry name" value="PHOSPHOLIPASE C-BETA-2-RELATED"/>
    <property type="match status" value="1"/>
</dbReference>
<feature type="region of interest" description="Disordered" evidence="1">
    <location>
        <begin position="75"/>
        <end position="94"/>
    </location>
</feature>
<dbReference type="InterPro" id="IPR056003">
    <property type="entry name" value="CT398_CC_hairpin"/>
</dbReference>
<feature type="compositionally biased region" description="Basic and acidic residues" evidence="1">
    <location>
        <begin position="75"/>
        <end position="85"/>
    </location>
</feature>
<comment type="caution">
    <text evidence="4">The sequence shown here is derived from an EMBL/GenBank/DDBJ whole genome shotgun (WGS) entry which is preliminary data.</text>
</comment>
<dbReference type="PANTHER" id="PTHR39082:SF1">
    <property type="entry name" value="SCAVENGER RECEPTOR CLASS A MEMBER 3"/>
    <property type="match status" value="1"/>
</dbReference>
<dbReference type="RefSeq" id="WP_285660980.1">
    <property type="nucleotide sequence ID" value="NZ_BSTX01000001.1"/>
</dbReference>
<dbReference type="EMBL" id="BSTX01000001">
    <property type="protein sequence ID" value="GLZ75753.1"/>
    <property type="molecule type" value="Genomic_DNA"/>
</dbReference>
<evidence type="ECO:0000313" key="5">
    <source>
        <dbReference type="Proteomes" id="UP001165079"/>
    </source>
</evidence>
<dbReference type="Proteomes" id="UP001165079">
    <property type="component" value="Unassembled WGS sequence"/>
</dbReference>
<feature type="domain" description="CT398-like coiled coil hairpin" evidence="3">
    <location>
        <begin position="14"/>
        <end position="191"/>
    </location>
</feature>
<dbReference type="Pfam" id="PF02591">
    <property type="entry name" value="Zn_ribbon_9"/>
    <property type="match status" value="1"/>
</dbReference>
<gene>
    <name evidence="4" type="ORF">Afil01_05600</name>
</gene>
<reference evidence="4" key="1">
    <citation type="submission" date="2023-03" db="EMBL/GenBank/DDBJ databases">
        <title>Actinorhabdospora filicis NBRC 111898.</title>
        <authorList>
            <person name="Ichikawa N."/>
            <person name="Sato H."/>
            <person name="Tonouchi N."/>
        </authorList>
    </citation>
    <scope>NUCLEOTIDE SEQUENCE</scope>
    <source>
        <strain evidence="4">NBRC 111898</strain>
    </source>
</reference>
<dbReference type="Gene3D" id="1.10.287.1490">
    <property type="match status" value="1"/>
</dbReference>
<organism evidence="4 5">
    <name type="scientific">Actinorhabdospora filicis</name>
    <dbReference type="NCBI Taxonomy" id="1785913"/>
    <lineage>
        <taxon>Bacteria</taxon>
        <taxon>Bacillati</taxon>
        <taxon>Actinomycetota</taxon>
        <taxon>Actinomycetes</taxon>
        <taxon>Micromonosporales</taxon>
        <taxon>Micromonosporaceae</taxon>
        <taxon>Actinorhabdospora</taxon>
    </lineage>
</organism>
<evidence type="ECO:0000259" key="2">
    <source>
        <dbReference type="Pfam" id="PF02591"/>
    </source>
</evidence>
<evidence type="ECO:0008006" key="6">
    <source>
        <dbReference type="Google" id="ProtNLM"/>
    </source>
</evidence>
<evidence type="ECO:0000313" key="4">
    <source>
        <dbReference type="EMBL" id="GLZ75753.1"/>
    </source>
</evidence>